<dbReference type="Gene3D" id="1.20.58.340">
    <property type="entry name" value="Magnesium transport protein CorA, transmembrane region"/>
    <property type="match status" value="2"/>
</dbReference>
<keyword evidence="5 9" id="KW-0812">Transmembrane</keyword>
<organism evidence="10">
    <name type="scientific">Phaffia rhodozyma</name>
    <name type="common">Yeast</name>
    <name type="synonym">Xanthophyllomyces dendrorhous</name>
    <dbReference type="NCBI Taxonomy" id="264483"/>
    <lineage>
        <taxon>Eukaryota</taxon>
        <taxon>Fungi</taxon>
        <taxon>Dikarya</taxon>
        <taxon>Basidiomycota</taxon>
        <taxon>Agaricomycotina</taxon>
        <taxon>Tremellomycetes</taxon>
        <taxon>Cystofilobasidiales</taxon>
        <taxon>Mrakiaceae</taxon>
        <taxon>Phaffia</taxon>
    </lineage>
</organism>
<dbReference type="GO" id="GO:0015087">
    <property type="term" value="F:cobalt ion transmembrane transporter activity"/>
    <property type="evidence" value="ECO:0007669"/>
    <property type="project" value="TreeGrafter"/>
</dbReference>
<dbReference type="SUPFAM" id="SSF143865">
    <property type="entry name" value="CorA soluble domain-like"/>
    <property type="match status" value="1"/>
</dbReference>
<keyword evidence="4" id="KW-1003">Cell membrane</keyword>
<evidence type="ECO:0000256" key="3">
    <source>
        <dbReference type="ARBA" id="ARBA00022448"/>
    </source>
</evidence>
<dbReference type="InterPro" id="IPR045863">
    <property type="entry name" value="CorA_TM1_TM2"/>
</dbReference>
<dbReference type="InterPro" id="IPR045861">
    <property type="entry name" value="CorA_cytoplasmic_dom"/>
</dbReference>
<feature type="transmembrane region" description="Helical" evidence="9">
    <location>
        <begin position="571"/>
        <end position="593"/>
    </location>
</feature>
<dbReference type="GO" id="GO:0005886">
    <property type="term" value="C:plasma membrane"/>
    <property type="evidence" value="ECO:0007669"/>
    <property type="project" value="UniProtKB-SubCell"/>
</dbReference>
<dbReference type="SUPFAM" id="SSF144083">
    <property type="entry name" value="Magnesium transport protein CorA, transmembrane region"/>
    <property type="match status" value="1"/>
</dbReference>
<comment type="subcellular location">
    <subcellularLocation>
        <location evidence="1">Cell membrane</location>
        <topology evidence="1">Multi-pass membrane protein</topology>
    </subcellularLocation>
</comment>
<evidence type="ECO:0000256" key="9">
    <source>
        <dbReference type="SAM" id="Phobius"/>
    </source>
</evidence>
<evidence type="ECO:0000256" key="8">
    <source>
        <dbReference type="SAM" id="MobiDB-lite"/>
    </source>
</evidence>
<feature type="transmembrane region" description="Helical" evidence="9">
    <location>
        <begin position="523"/>
        <end position="543"/>
    </location>
</feature>
<evidence type="ECO:0000256" key="7">
    <source>
        <dbReference type="ARBA" id="ARBA00023136"/>
    </source>
</evidence>
<keyword evidence="7 9" id="KW-0472">Membrane</keyword>
<dbReference type="GO" id="GO:0015095">
    <property type="term" value="F:magnesium ion transmembrane transporter activity"/>
    <property type="evidence" value="ECO:0007669"/>
    <property type="project" value="TreeGrafter"/>
</dbReference>
<proteinExistence type="inferred from homology"/>
<keyword evidence="6 9" id="KW-1133">Transmembrane helix</keyword>
<dbReference type="PANTHER" id="PTHR46494">
    <property type="entry name" value="CORA FAMILY METAL ION TRANSPORTER (EUROFUNG)"/>
    <property type="match status" value="1"/>
</dbReference>
<dbReference type="AlphaFoldDB" id="A0A0F7SKN3"/>
<dbReference type="GO" id="GO:0050897">
    <property type="term" value="F:cobalt ion binding"/>
    <property type="evidence" value="ECO:0007669"/>
    <property type="project" value="TreeGrafter"/>
</dbReference>
<evidence type="ECO:0000313" key="10">
    <source>
        <dbReference type="EMBL" id="CDZ98009.1"/>
    </source>
</evidence>
<feature type="compositionally biased region" description="Polar residues" evidence="8">
    <location>
        <begin position="1"/>
        <end position="14"/>
    </location>
</feature>
<name>A0A0F7SKN3_PHARH</name>
<sequence>MSSNISPTASSLGTTGPPLIDPESGATITKAKSIHYAPSSNSHQGQSSDNKVKRTFTPKMNRLEAIRAIASNSSSEFNESEFDWGSSSMGAEPGIDASKAEFNNMVGPSAIQVIDWSIDRVLERRFEGPDFIKWFQSGEFNNRPKWAKGRWINVDGLNWKVIQAIALQFELHPLALEDAIKYAAHAHSKVDWYADQLFTRLQIHTLCKHDSLHQSSHPPNPSFFDPLLRLFNMNTSKRQARDFILGESEGFPRNWKQRTRSGFLSGGARNGVDMIDAEADGQLEQEEEAEEDSKAEELEAENEWDDRLEEQMAARAVVHHLTEHYRVQIHKQQLSTFLLPHGTLISVYTHSGATINASIAKRIHTPGTLLRTTEDCSMLLHAILDNTVDQCLEIAEEFRRELDILEGRALVNPDITAVRHLHVLSGQLLMLKRTLAPLQNLIVSLRQDDRERTRVARLVGGYGNESSRVAGYISREANIYLADVNDHIDSVLSSLEMFSNMATSIVDFIFNTMSFSSNESMKWLTFISIIFLPLGFLTGYFGMNFTVFPDIGVFGDSQDTWGSNPGGNIGYFWKITGPLLAVLCACILMANFGQYLKIFDVFMTVLLRPSKDLIDIYSNYMLLIYSLRDTGSTVLGWSRRGLHRLERYKHHKIIKGLKRSKTSSSRSSGTRR</sequence>
<comment type="similarity">
    <text evidence="2">Belongs to the CorA metal ion transporter (MIT) (TC 1.A.35) family.</text>
</comment>
<evidence type="ECO:0000256" key="5">
    <source>
        <dbReference type="ARBA" id="ARBA00022692"/>
    </source>
</evidence>
<dbReference type="InterPro" id="IPR002523">
    <property type="entry name" value="MgTranspt_CorA/ZnTranspt_ZntB"/>
</dbReference>
<feature type="region of interest" description="Disordered" evidence="8">
    <location>
        <begin position="1"/>
        <end position="52"/>
    </location>
</feature>
<protein>
    <submittedName>
        <fullName evidence="10">Mg2 transporter protein, CorA-like/Zinc transport protein ZntB</fullName>
    </submittedName>
</protein>
<dbReference type="PANTHER" id="PTHR46494:SF1">
    <property type="entry name" value="CORA FAMILY METAL ION TRANSPORTER (EUROFUNG)"/>
    <property type="match status" value="1"/>
</dbReference>
<feature type="compositionally biased region" description="Polar residues" evidence="8">
    <location>
        <begin position="38"/>
        <end position="49"/>
    </location>
</feature>
<evidence type="ECO:0000256" key="6">
    <source>
        <dbReference type="ARBA" id="ARBA00022989"/>
    </source>
</evidence>
<dbReference type="Gene3D" id="3.30.460.20">
    <property type="entry name" value="CorA soluble domain-like"/>
    <property type="match status" value="1"/>
</dbReference>
<evidence type="ECO:0000256" key="1">
    <source>
        <dbReference type="ARBA" id="ARBA00004651"/>
    </source>
</evidence>
<dbReference type="Pfam" id="PF01544">
    <property type="entry name" value="CorA"/>
    <property type="match status" value="1"/>
</dbReference>
<accession>A0A0F7SKN3</accession>
<evidence type="ECO:0000256" key="2">
    <source>
        <dbReference type="ARBA" id="ARBA00009765"/>
    </source>
</evidence>
<reference evidence="10" key="1">
    <citation type="submission" date="2014-08" db="EMBL/GenBank/DDBJ databases">
        <authorList>
            <person name="Sharma Rahul"/>
            <person name="Thines Marco"/>
        </authorList>
    </citation>
    <scope>NUCLEOTIDE SEQUENCE</scope>
</reference>
<dbReference type="EMBL" id="LN483273">
    <property type="protein sequence ID" value="CDZ98009.1"/>
    <property type="molecule type" value="Genomic_DNA"/>
</dbReference>
<keyword evidence="3" id="KW-0813">Transport</keyword>
<dbReference type="GO" id="GO:0000287">
    <property type="term" value="F:magnesium ion binding"/>
    <property type="evidence" value="ECO:0007669"/>
    <property type="project" value="TreeGrafter"/>
</dbReference>
<evidence type="ECO:0000256" key="4">
    <source>
        <dbReference type="ARBA" id="ARBA00022475"/>
    </source>
</evidence>